<keyword evidence="6" id="KW-1185">Reference proteome</keyword>
<comment type="similarity">
    <text evidence="1">Belongs to the bacterial solute-binding protein 3 family.</text>
</comment>
<name>A0A9W4R3I5_9GAMM</name>
<comment type="caution">
    <text evidence="5">The sequence shown here is derived from an EMBL/GenBank/DDBJ whole genome shotgun (WGS) entry which is preliminary data.</text>
</comment>
<sequence length="242" mass="27537">MFKLLNIVFYAFMMLTSVAHAQVSTVIGGHNPWPPYIESDGSGLVNDILFAAFSSQGVALEIQIAPFSRMMLLLENRKVDFVAALWWTEEREKTILFSQPYFHNELFVVSRQNQLVDFRGTKSLRYKSVATIRGYAYRNLLVNIEQLNVIDVLSLHACLELVHKGRADFAIADMLAFKHELKHDSMLQNLMTHSPALSSWPLHIGVSREHPDAEKIIQLFNVGLATIKKNGSYQQIIAQYLD</sequence>
<reference evidence="5" key="1">
    <citation type="submission" date="2022-07" db="EMBL/GenBank/DDBJ databases">
        <authorList>
            <person name="Criscuolo A."/>
        </authorList>
    </citation>
    <scope>NUCLEOTIDE SEQUENCE</scope>
    <source>
        <strain evidence="5">CIP111854</strain>
    </source>
</reference>
<gene>
    <name evidence="5" type="ORF">PSECIP111854_03490</name>
</gene>
<dbReference type="Proteomes" id="UP001152467">
    <property type="component" value="Unassembled WGS sequence"/>
</dbReference>
<evidence type="ECO:0000259" key="4">
    <source>
        <dbReference type="SMART" id="SM00062"/>
    </source>
</evidence>
<dbReference type="InterPro" id="IPR001638">
    <property type="entry name" value="Solute-binding_3/MltF_N"/>
</dbReference>
<dbReference type="SUPFAM" id="SSF53850">
    <property type="entry name" value="Periplasmic binding protein-like II"/>
    <property type="match status" value="1"/>
</dbReference>
<keyword evidence="2 3" id="KW-0732">Signal</keyword>
<dbReference type="PANTHER" id="PTHR35936:SF25">
    <property type="entry name" value="ABC TRANSPORTER SUBSTRATE-BINDING PROTEIN"/>
    <property type="match status" value="1"/>
</dbReference>
<dbReference type="Pfam" id="PF00497">
    <property type="entry name" value="SBP_bac_3"/>
    <property type="match status" value="1"/>
</dbReference>
<dbReference type="PANTHER" id="PTHR35936">
    <property type="entry name" value="MEMBRANE-BOUND LYTIC MUREIN TRANSGLYCOSYLASE F"/>
    <property type="match status" value="1"/>
</dbReference>
<dbReference type="Gene3D" id="3.40.190.10">
    <property type="entry name" value="Periplasmic binding protein-like II"/>
    <property type="match status" value="2"/>
</dbReference>
<feature type="chain" id="PRO_5040743123" description="Solute-binding protein family 3/N-terminal domain-containing protein" evidence="3">
    <location>
        <begin position="22"/>
        <end position="242"/>
    </location>
</feature>
<feature type="signal peptide" evidence="3">
    <location>
        <begin position="1"/>
        <end position="21"/>
    </location>
</feature>
<dbReference type="SMART" id="SM00062">
    <property type="entry name" value="PBPb"/>
    <property type="match status" value="1"/>
</dbReference>
<evidence type="ECO:0000256" key="3">
    <source>
        <dbReference type="SAM" id="SignalP"/>
    </source>
</evidence>
<dbReference type="RefSeq" id="WP_261626919.1">
    <property type="nucleotide sequence ID" value="NZ_CAMAPC010000018.1"/>
</dbReference>
<dbReference type="AlphaFoldDB" id="A0A9W4R3I5"/>
<evidence type="ECO:0000313" key="6">
    <source>
        <dbReference type="Proteomes" id="UP001152467"/>
    </source>
</evidence>
<dbReference type="EMBL" id="CAMAPC010000018">
    <property type="protein sequence ID" value="CAH9064594.1"/>
    <property type="molecule type" value="Genomic_DNA"/>
</dbReference>
<organism evidence="5 6">
    <name type="scientific">Pseudoalteromonas holothuriae</name>
    <dbReference type="NCBI Taxonomy" id="2963714"/>
    <lineage>
        <taxon>Bacteria</taxon>
        <taxon>Pseudomonadati</taxon>
        <taxon>Pseudomonadota</taxon>
        <taxon>Gammaproteobacteria</taxon>
        <taxon>Alteromonadales</taxon>
        <taxon>Pseudoalteromonadaceae</taxon>
        <taxon>Pseudoalteromonas</taxon>
    </lineage>
</organism>
<evidence type="ECO:0000256" key="1">
    <source>
        <dbReference type="ARBA" id="ARBA00010333"/>
    </source>
</evidence>
<proteinExistence type="inferred from homology"/>
<evidence type="ECO:0000256" key="2">
    <source>
        <dbReference type="ARBA" id="ARBA00022729"/>
    </source>
</evidence>
<evidence type="ECO:0000313" key="5">
    <source>
        <dbReference type="EMBL" id="CAH9064594.1"/>
    </source>
</evidence>
<protein>
    <recommendedName>
        <fullName evidence="4">Solute-binding protein family 3/N-terminal domain-containing protein</fullName>
    </recommendedName>
</protein>
<feature type="domain" description="Solute-binding protein family 3/N-terminal" evidence="4">
    <location>
        <begin position="25"/>
        <end position="242"/>
    </location>
</feature>
<accession>A0A9W4R3I5</accession>